<proteinExistence type="predicted"/>
<feature type="region of interest" description="Disordered" evidence="1">
    <location>
        <begin position="295"/>
        <end position="315"/>
    </location>
</feature>
<comment type="caution">
    <text evidence="2">The sequence shown here is derived from an EMBL/GenBank/DDBJ whole genome shotgun (WGS) entry which is preliminary data.</text>
</comment>
<keyword evidence="3" id="KW-1185">Reference proteome</keyword>
<reference evidence="2" key="2">
    <citation type="submission" date="2020-09" db="EMBL/GenBank/DDBJ databases">
        <authorList>
            <person name="Sun Q."/>
            <person name="Zhou Y."/>
        </authorList>
    </citation>
    <scope>NUCLEOTIDE SEQUENCE</scope>
    <source>
        <strain evidence="2">CGMCC 4.7201</strain>
    </source>
</reference>
<protein>
    <submittedName>
        <fullName evidence="2">Uncharacterized protein</fullName>
    </submittedName>
</protein>
<feature type="compositionally biased region" description="Pro residues" evidence="1">
    <location>
        <begin position="1"/>
        <end position="12"/>
    </location>
</feature>
<organism evidence="2 3">
    <name type="scientific">Wenjunlia tyrosinilytica</name>
    <dbReference type="NCBI Taxonomy" id="1544741"/>
    <lineage>
        <taxon>Bacteria</taxon>
        <taxon>Bacillati</taxon>
        <taxon>Actinomycetota</taxon>
        <taxon>Actinomycetes</taxon>
        <taxon>Kitasatosporales</taxon>
        <taxon>Streptomycetaceae</taxon>
        <taxon>Wenjunlia</taxon>
    </lineage>
</organism>
<dbReference type="AlphaFoldDB" id="A0A917ZV50"/>
<dbReference type="Proteomes" id="UP000641932">
    <property type="component" value="Unassembled WGS sequence"/>
</dbReference>
<accession>A0A917ZV50</accession>
<sequence>MRPGPAARPPPGTSSRPSPSGLGEPLHPGMTVGGPPIRLDDFASMGLDPAPLNGREIDGLVRANGTVVLDLDGTFELPEPFDRGTPRTMITTATGMAVLKPNHPDNQTIESGFRAVGVPVPDAVRAMNAREAARTGDRAALRAFVSEGLGRRSGWSEPVSTALLGNWADSLYNEGQFSPGAVDQFLAEARVINGQLKPIWLRQANRERVRLLDVPLGDGMTLYDVLSGQPAADTSFEGFDDPRLIEILEALSEEDQAVTIARSRPGVNSWPEAARVAGVPQPEVVGEQVRRKVKRHANQLTGHSRETGAGMGNDR</sequence>
<evidence type="ECO:0000313" key="3">
    <source>
        <dbReference type="Proteomes" id="UP000641932"/>
    </source>
</evidence>
<gene>
    <name evidence="2" type="ORF">GCM10012280_57980</name>
</gene>
<feature type="region of interest" description="Disordered" evidence="1">
    <location>
        <begin position="1"/>
        <end position="36"/>
    </location>
</feature>
<dbReference type="EMBL" id="BMMS01000031">
    <property type="protein sequence ID" value="GGO97059.1"/>
    <property type="molecule type" value="Genomic_DNA"/>
</dbReference>
<evidence type="ECO:0000313" key="2">
    <source>
        <dbReference type="EMBL" id="GGO97059.1"/>
    </source>
</evidence>
<evidence type="ECO:0000256" key="1">
    <source>
        <dbReference type="SAM" id="MobiDB-lite"/>
    </source>
</evidence>
<reference evidence="2" key="1">
    <citation type="journal article" date="2014" name="Int. J. Syst. Evol. Microbiol.">
        <title>Complete genome sequence of Corynebacterium casei LMG S-19264T (=DSM 44701T), isolated from a smear-ripened cheese.</title>
        <authorList>
            <consortium name="US DOE Joint Genome Institute (JGI-PGF)"/>
            <person name="Walter F."/>
            <person name="Albersmeier A."/>
            <person name="Kalinowski J."/>
            <person name="Ruckert C."/>
        </authorList>
    </citation>
    <scope>NUCLEOTIDE SEQUENCE</scope>
    <source>
        <strain evidence="2">CGMCC 4.7201</strain>
    </source>
</reference>
<name>A0A917ZV50_9ACTN</name>